<dbReference type="Pfam" id="PF14278">
    <property type="entry name" value="TetR_C_8"/>
    <property type="match status" value="1"/>
</dbReference>
<dbReference type="PROSITE" id="PS50977">
    <property type="entry name" value="HTH_TETR_2"/>
    <property type="match status" value="1"/>
</dbReference>
<dbReference type="RefSeq" id="WP_249279790.1">
    <property type="nucleotide sequence ID" value="NZ_JACRSS010000001.1"/>
</dbReference>
<dbReference type="Gene3D" id="1.10.357.10">
    <property type="entry name" value="Tetracycline Repressor, domain 2"/>
    <property type="match status" value="1"/>
</dbReference>
<dbReference type="InterPro" id="IPR050624">
    <property type="entry name" value="HTH-type_Tx_Regulator"/>
</dbReference>
<keyword evidence="1 2" id="KW-0238">DNA-binding</keyword>
<keyword evidence="5" id="KW-1185">Reference proteome</keyword>
<dbReference type="PANTHER" id="PTHR43479">
    <property type="entry name" value="ACREF/ENVCD OPERON REPRESSOR-RELATED"/>
    <property type="match status" value="1"/>
</dbReference>
<dbReference type="SUPFAM" id="SSF46689">
    <property type="entry name" value="Homeodomain-like"/>
    <property type="match status" value="1"/>
</dbReference>
<feature type="DNA-binding region" description="H-T-H motif" evidence="2">
    <location>
        <begin position="26"/>
        <end position="45"/>
    </location>
</feature>
<dbReference type="InterPro" id="IPR009057">
    <property type="entry name" value="Homeodomain-like_sf"/>
</dbReference>
<evidence type="ECO:0000259" key="3">
    <source>
        <dbReference type="PROSITE" id="PS50977"/>
    </source>
</evidence>
<evidence type="ECO:0000256" key="2">
    <source>
        <dbReference type="PROSITE-ProRule" id="PRU00335"/>
    </source>
</evidence>
<protein>
    <submittedName>
        <fullName evidence="4">TetR/AcrR family transcriptional regulator C-terminal domain-containing protein</fullName>
    </submittedName>
</protein>
<dbReference type="GO" id="GO:0003677">
    <property type="term" value="F:DNA binding"/>
    <property type="evidence" value="ECO:0007669"/>
    <property type="project" value="UniProtKB-UniRule"/>
</dbReference>
<dbReference type="InterPro" id="IPR039532">
    <property type="entry name" value="TetR_C_Firmicutes"/>
</dbReference>
<organism evidence="4 5">
    <name type="scientific">Guopingia tenuis</name>
    <dbReference type="NCBI Taxonomy" id="2763656"/>
    <lineage>
        <taxon>Bacteria</taxon>
        <taxon>Bacillati</taxon>
        <taxon>Bacillota</taxon>
        <taxon>Clostridia</taxon>
        <taxon>Christensenellales</taxon>
        <taxon>Christensenellaceae</taxon>
        <taxon>Guopingia</taxon>
    </lineage>
</organism>
<dbReference type="Proteomes" id="UP000617951">
    <property type="component" value="Unassembled WGS sequence"/>
</dbReference>
<accession>A0A926DFZ0</accession>
<evidence type="ECO:0000256" key="1">
    <source>
        <dbReference type="ARBA" id="ARBA00023125"/>
    </source>
</evidence>
<dbReference type="AlphaFoldDB" id="A0A926DFZ0"/>
<dbReference type="EMBL" id="JACRSS010000001">
    <property type="protein sequence ID" value="MBC8537983.1"/>
    <property type="molecule type" value="Genomic_DNA"/>
</dbReference>
<proteinExistence type="predicted"/>
<name>A0A926DFZ0_9FIRM</name>
<dbReference type="PANTHER" id="PTHR43479:SF11">
    <property type="entry name" value="ACREF_ENVCD OPERON REPRESSOR-RELATED"/>
    <property type="match status" value="1"/>
</dbReference>
<sequence>MAQFTKQAIINSFLKLLEETPLDKITVKDIVEDCGINRNTFYYYYHDIYALLEELFSDEIRRAMEEEHEDYETWQQGFLESLRFVRENKKIIEHIYHSISREQLEQYLYDVTDDILVQFVRTQTGELAVREETIRFVASIYKFALVGMILEWIRDGMKSELLEIIDRVGYLFEGVTRQILEKSLDK</sequence>
<comment type="caution">
    <text evidence="4">The sequence shown here is derived from an EMBL/GenBank/DDBJ whole genome shotgun (WGS) entry which is preliminary data.</text>
</comment>
<evidence type="ECO:0000313" key="4">
    <source>
        <dbReference type="EMBL" id="MBC8537983.1"/>
    </source>
</evidence>
<dbReference type="InterPro" id="IPR001647">
    <property type="entry name" value="HTH_TetR"/>
</dbReference>
<gene>
    <name evidence="4" type="ORF">H8693_03405</name>
</gene>
<feature type="domain" description="HTH tetR-type" evidence="3">
    <location>
        <begin position="3"/>
        <end position="63"/>
    </location>
</feature>
<reference evidence="4" key="1">
    <citation type="submission" date="2020-08" db="EMBL/GenBank/DDBJ databases">
        <title>Genome public.</title>
        <authorList>
            <person name="Liu C."/>
            <person name="Sun Q."/>
        </authorList>
    </citation>
    <scope>NUCLEOTIDE SEQUENCE</scope>
    <source>
        <strain evidence="4">NSJ-63</strain>
    </source>
</reference>
<evidence type="ECO:0000313" key="5">
    <source>
        <dbReference type="Proteomes" id="UP000617951"/>
    </source>
</evidence>
<dbReference type="Pfam" id="PF00440">
    <property type="entry name" value="TetR_N"/>
    <property type="match status" value="1"/>
</dbReference>